<dbReference type="CDD" id="cd04590">
    <property type="entry name" value="CBS_pair_CorC_HlyC_assoc"/>
    <property type="match status" value="1"/>
</dbReference>
<sequence>MNNLPWLIVLLLVLLIIFSISFSLNTLKGKKELSNNIINNVYTRNAINYALLIVLALFNILMYIFMRNYFNELISTIITLFGGNAIIGIFAVLPILSIAENKPLTILTLFKPFILLIKYGLFPLTFLYVVLRNLLYQPNKKKMTEDEFLNIIDKAEEDDSINENESQLIKSVLDFDDLKVEDILTPRTEIVAINRDSTLEKITKKFRDSGYSRLPVFNENIDNIIGIINHKDFYNKVLIEKKPLDSIIQKPIDVTEYMSINDLLTFFKTRKHHMAIVKDEYGGTLGIVTMEDILEELVGDIWDEHDKISENIKKIDDSKYVILGSTYLEDLEDIIDFEDLDDEDYSTINGWVLANLGKMGVKGDSFKYKNLDVKVLKANSKMILEVEITIHPESIGNYIIED</sequence>
<dbReference type="FunFam" id="3.10.580.10:FF:000002">
    <property type="entry name" value="Magnesium/cobalt efflux protein CorC"/>
    <property type="match status" value="1"/>
</dbReference>
<evidence type="ECO:0000313" key="7">
    <source>
        <dbReference type="Proteomes" id="UP000289841"/>
    </source>
</evidence>
<dbReference type="Proteomes" id="UP000289841">
    <property type="component" value="Chromosome"/>
</dbReference>
<protein>
    <submittedName>
        <fullName evidence="6">Magnesium and cobalt efflux protein CorC</fullName>
    </submittedName>
</protein>
<dbReference type="InterPro" id="IPR046342">
    <property type="entry name" value="CBS_dom_sf"/>
</dbReference>
<keyword evidence="1" id="KW-0677">Repeat</keyword>
<name>A0A449BEP3_HAPAX</name>
<dbReference type="PANTHER" id="PTHR22777:SF17">
    <property type="entry name" value="UPF0053 PROTEIN SLL0260"/>
    <property type="match status" value="1"/>
</dbReference>
<feature type="transmembrane region" description="Helical" evidence="4">
    <location>
        <begin position="116"/>
        <end position="135"/>
    </location>
</feature>
<dbReference type="RefSeq" id="WP_052589972.1">
    <property type="nucleotide sequence ID" value="NZ_LR215048.1"/>
</dbReference>
<evidence type="ECO:0000256" key="2">
    <source>
        <dbReference type="ARBA" id="ARBA00023122"/>
    </source>
</evidence>
<keyword evidence="2 3" id="KW-0129">CBS domain</keyword>
<feature type="transmembrane region" description="Helical" evidence="4">
    <location>
        <begin position="47"/>
        <end position="66"/>
    </location>
</feature>
<dbReference type="InterPro" id="IPR044751">
    <property type="entry name" value="Ion_transp-like_CBS"/>
</dbReference>
<dbReference type="GO" id="GO:0005886">
    <property type="term" value="C:plasma membrane"/>
    <property type="evidence" value="ECO:0007669"/>
    <property type="project" value="TreeGrafter"/>
</dbReference>
<accession>A0A449BEP3</accession>
<dbReference type="AlphaFoldDB" id="A0A449BEP3"/>
<keyword evidence="4" id="KW-0812">Transmembrane</keyword>
<dbReference type="PROSITE" id="PS51371">
    <property type="entry name" value="CBS"/>
    <property type="match status" value="2"/>
</dbReference>
<dbReference type="InterPro" id="IPR036318">
    <property type="entry name" value="FAD-bd_PCMH-like_sf"/>
</dbReference>
<evidence type="ECO:0000256" key="1">
    <source>
        <dbReference type="ARBA" id="ARBA00022737"/>
    </source>
</evidence>
<dbReference type="SMART" id="SM01091">
    <property type="entry name" value="CorC_HlyC"/>
    <property type="match status" value="1"/>
</dbReference>
<feature type="transmembrane region" description="Helical" evidence="4">
    <location>
        <begin position="73"/>
        <end position="96"/>
    </location>
</feature>
<feature type="domain" description="CBS" evidence="5">
    <location>
        <begin position="247"/>
        <end position="307"/>
    </location>
</feature>
<keyword evidence="4" id="KW-1133">Transmembrane helix</keyword>
<evidence type="ECO:0000313" key="6">
    <source>
        <dbReference type="EMBL" id="VEU80780.1"/>
    </source>
</evidence>
<dbReference type="Gene3D" id="3.10.580.10">
    <property type="entry name" value="CBS-domain"/>
    <property type="match status" value="1"/>
</dbReference>
<organism evidence="6 7">
    <name type="scientific">Haploplasma axanthum</name>
    <name type="common">Acholeplasma axanthum</name>
    <dbReference type="NCBI Taxonomy" id="29552"/>
    <lineage>
        <taxon>Bacteria</taxon>
        <taxon>Bacillati</taxon>
        <taxon>Mycoplasmatota</taxon>
        <taxon>Mollicutes</taxon>
        <taxon>Acholeplasmatales</taxon>
        <taxon>Acholeplasmataceae</taxon>
        <taxon>Haploplasma</taxon>
    </lineage>
</organism>
<dbReference type="Gene3D" id="3.30.465.10">
    <property type="match status" value="1"/>
</dbReference>
<reference evidence="6 7" key="1">
    <citation type="submission" date="2019-01" db="EMBL/GenBank/DDBJ databases">
        <authorList>
            <consortium name="Pathogen Informatics"/>
        </authorList>
    </citation>
    <scope>NUCLEOTIDE SEQUENCE [LARGE SCALE GENOMIC DNA]</scope>
    <source>
        <strain evidence="6 7">NCTC10138</strain>
    </source>
</reference>
<dbReference type="PANTHER" id="PTHR22777">
    <property type="entry name" value="HEMOLYSIN-RELATED"/>
    <property type="match status" value="1"/>
</dbReference>
<keyword evidence="4" id="KW-0472">Membrane</keyword>
<dbReference type="SUPFAM" id="SSF54631">
    <property type="entry name" value="CBS-domain pair"/>
    <property type="match status" value="1"/>
</dbReference>
<feature type="domain" description="CBS" evidence="5">
    <location>
        <begin position="184"/>
        <end position="246"/>
    </location>
</feature>
<evidence type="ECO:0000256" key="3">
    <source>
        <dbReference type="PROSITE-ProRule" id="PRU00703"/>
    </source>
</evidence>
<gene>
    <name evidence="6" type="primary">corC</name>
    <name evidence="6" type="ORF">NCTC10138_01162</name>
</gene>
<dbReference type="SUPFAM" id="SSF56176">
    <property type="entry name" value="FAD-binding/transporter-associated domain-like"/>
    <property type="match status" value="1"/>
</dbReference>
<evidence type="ECO:0000259" key="5">
    <source>
        <dbReference type="PROSITE" id="PS51371"/>
    </source>
</evidence>
<dbReference type="EMBL" id="LR215048">
    <property type="protein sequence ID" value="VEU80780.1"/>
    <property type="molecule type" value="Genomic_DNA"/>
</dbReference>
<dbReference type="InterPro" id="IPR016169">
    <property type="entry name" value="FAD-bd_PCMH_sub2"/>
</dbReference>
<dbReference type="GO" id="GO:0050660">
    <property type="term" value="F:flavin adenine dinucleotide binding"/>
    <property type="evidence" value="ECO:0007669"/>
    <property type="project" value="InterPro"/>
</dbReference>
<dbReference type="InterPro" id="IPR000644">
    <property type="entry name" value="CBS_dom"/>
</dbReference>
<dbReference type="KEGG" id="aaxa:NCTC10138_01162"/>
<dbReference type="InterPro" id="IPR005170">
    <property type="entry name" value="Transptr-assoc_dom"/>
</dbReference>
<dbReference type="Pfam" id="PF00571">
    <property type="entry name" value="CBS"/>
    <property type="match status" value="2"/>
</dbReference>
<dbReference type="SMART" id="SM00116">
    <property type="entry name" value="CBS"/>
    <property type="match status" value="2"/>
</dbReference>
<evidence type="ECO:0000256" key="4">
    <source>
        <dbReference type="SAM" id="Phobius"/>
    </source>
</evidence>
<dbReference type="Pfam" id="PF03471">
    <property type="entry name" value="CorC_HlyC"/>
    <property type="match status" value="1"/>
</dbReference>
<proteinExistence type="predicted"/>
<keyword evidence="7" id="KW-1185">Reference proteome</keyword>